<dbReference type="Proteomes" id="UP000475214">
    <property type="component" value="Unassembled WGS sequence"/>
</dbReference>
<dbReference type="EMBL" id="JAAGOA010000003">
    <property type="protein sequence ID" value="NED99737.1"/>
    <property type="molecule type" value="Genomic_DNA"/>
</dbReference>
<proteinExistence type="predicted"/>
<accession>A0A6L9S5G7</accession>
<dbReference type="SUPFAM" id="SSF53597">
    <property type="entry name" value="Dihydrofolate reductase-like"/>
    <property type="match status" value="1"/>
</dbReference>
<dbReference type="PANTHER" id="PTHR38011:SF11">
    <property type="entry name" value="2,5-DIAMINO-6-RIBOSYLAMINO-4(3H)-PYRIMIDINONE 5'-PHOSPHATE REDUCTASE"/>
    <property type="match status" value="1"/>
</dbReference>
<feature type="domain" description="Bacterial bifunctional deaminase-reductase C-terminal" evidence="1">
    <location>
        <begin position="3"/>
        <end position="177"/>
    </location>
</feature>
<reference evidence="2 3" key="1">
    <citation type="submission" date="2020-02" db="EMBL/GenBank/DDBJ databases">
        <authorList>
            <person name="Li X.-J."/>
            <person name="Han X.-M."/>
        </authorList>
    </citation>
    <scope>NUCLEOTIDE SEQUENCE [LARGE SCALE GENOMIC DNA]</scope>
    <source>
        <strain evidence="2 3">CCTCC AB 2017055</strain>
    </source>
</reference>
<evidence type="ECO:0000313" key="3">
    <source>
        <dbReference type="Proteomes" id="UP000475214"/>
    </source>
</evidence>
<gene>
    <name evidence="2" type="ORF">G1H10_06110</name>
</gene>
<dbReference type="InterPro" id="IPR024072">
    <property type="entry name" value="DHFR-like_dom_sf"/>
</dbReference>
<keyword evidence="3" id="KW-1185">Reference proteome</keyword>
<dbReference type="GO" id="GO:0008703">
    <property type="term" value="F:5-amino-6-(5-phosphoribosylamino)uracil reductase activity"/>
    <property type="evidence" value="ECO:0007669"/>
    <property type="project" value="InterPro"/>
</dbReference>
<dbReference type="GO" id="GO:0009231">
    <property type="term" value="P:riboflavin biosynthetic process"/>
    <property type="evidence" value="ECO:0007669"/>
    <property type="project" value="InterPro"/>
</dbReference>
<comment type="caution">
    <text evidence="2">The sequence shown here is derived from an EMBL/GenBank/DDBJ whole genome shotgun (WGS) entry which is preliminary data.</text>
</comment>
<sequence>MGKVVYSMNVSADGYIEDPDGTIGFTAPDDEIHQMWNEQTRQTSAFLFGRRLYEMMEEPWRTVASRDDASEVEKEFARIYLDTPRIVFSDTIEAVPDGVRLVRSGDAVAEAARLKEQVDGELDLGGPGLAASLIDLIDEFRLCVVPITVGGGKPFFPVGKKLNLRLAEQRVFASGAVYLCYEHLGRG</sequence>
<dbReference type="InterPro" id="IPR002734">
    <property type="entry name" value="RibDG_C"/>
</dbReference>
<organism evidence="2 3">
    <name type="scientific">Phytoactinopolyspora halotolerans</name>
    <dbReference type="NCBI Taxonomy" id="1981512"/>
    <lineage>
        <taxon>Bacteria</taxon>
        <taxon>Bacillati</taxon>
        <taxon>Actinomycetota</taxon>
        <taxon>Actinomycetes</taxon>
        <taxon>Jiangellales</taxon>
        <taxon>Jiangellaceae</taxon>
        <taxon>Phytoactinopolyspora</taxon>
    </lineage>
</organism>
<dbReference type="AlphaFoldDB" id="A0A6L9S5G7"/>
<dbReference type="PANTHER" id="PTHR38011">
    <property type="entry name" value="DIHYDROFOLATE REDUCTASE FAMILY PROTEIN (AFU_ORTHOLOGUE AFUA_8G06820)"/>
    <property type="match status" value="1"/>
</dbReference>
<dbReference type="RefSeq" id="WP_163734150.1">
    <property type="nucleotide sequence ID" value="NZ_JAAGOA010000003.1"/>
</dbReference>
<evidence type="ECO:0000259" key="1">
    <source>
        <dbReference type="Pfam" id="PF01872"/>
    </source>
</evidence>
<dbReference type="Pfam" id="PF01872">
    <property type="entry name" value="RibD_C"/>
    <property type="match status" value="1"/>
</dbReference>
<protein>
    <submittedName>
        <fullName evidence="2">Deaminase</fullName>
    </submittedName>
</protein>
<dbReference type="InterPro" id="IPR050765">
    <property type="entry name" value="Riboflavin_Biosynth_HTPR"/>
</dbReference>
<evidence type="ECO:0000313" key="2">
    <source>
        <dbReference type="EMBL" id="NED99737.1"/>
    </source>
</evidence>
<name>A0A6L9S5G7_9ACTN</name>
<dbReference type="Gene3D" id="3.40.430.10">
    <property type="entry name" value="Dihydrofolate Reductase, subunit A"/>
    <property type="match status" value="1"/>
</dbReference>